<comment type="pathway">
    <text evidence="1">Mycotoxin biosynthesis.</text>
</comment>
<sequence>MFAKLREILQDRTCLISLVATFTFLNILVTLRGSRDLRVSFADEKANEWPIPGLRTVALTPEESVHYRIENDVGAAEWETSLPRGSGVVFHPHSAADAKPYRLALFHQLSCLSTLRKALANPVTPPSSETHFCLNYIRESLTCGADDHLEMVRSEYGGRAVLPYTTRTDCSDWERVWEAAEANFDAWARAK</sequence>
<keyword evidence="3" id="KW-0812">Transmembrane</keyword>
<protein>
    <submittedName>
        <fullName evidence="4">Uncharacterized protein</fullName>
    </submittedName>
</protein>
<dbReference type="PANTHER" id="PTHR33365:SF4">
    <property type="entry name" value="CYCLOCHLOROTINE BIOSYNTHESIS PROTEIN O"/>
    <property type="match status" value="1"/>
</dbReference>
<evidence type="ECO:0000256" key="2">
    <source>
        <dbReference type="ARBA" id="ARBA00035112"/>
    </source>
</evidence>
<accession>A0A9Q5N4I7</accession>
<keyword evidence="3" id="KW-0472">Membrane</keyword>
<evidence type="ECO:0000313" key="4">
    <source>
        <dbReference type="EMBL" id="OCB85156.1"/>
    </source>
</evidence>
<dbReference type="GO" id="GO:0043386">
    <property type="term" value="P:mycotoxin biosynthetic process"/>
    <property type="evidence" value="ECO:0007669"/>
    <property type="project" value="InterPro"/>
</dbReference>
<gene>
    <name evidence="4" type="ORF">A7U60_g7782</name>
</gene>
<keyword evidence="3" id="KW-1133">Transmembrane helix</keyword>
<evidence type="ECO:0000313" key="5">
    <source>
        <dbReference type="Proteomes" id="UP000757232"/>
    </source>
</evidence>
<proteinExistence type="inferred from homology"/>
<reference evidence="4" key="1">
    <citation type="submission" date="2016-06" db="EMBL/GenBank/DDBJ databases">
        <title>Draft Genome sequence of the fungus Inonotus baumii.</title>
        <authorList>
            <person name="Zhu H."/>
            <person name="Lin W."/>
        </authorList>
    </citation>
    <scope>NUCLEOTIDE SEQUENCE</scope>
    <source>
        <strain evidence="4">821</strain>
    </source>
</reference>
<dbReference type="InterPro" id="IPR021765">
    <property type="entry name" value="UstYa-like"/>
</dbReference>
<dbReference type="AlphaFoldDB" id="A0A9Q5N4I7"/>
<name>A0A9Q5N4I7_SANBA</name>
<feature type="transmembrane region" description="Helical" evidence="3">
    <location>
        <begin position="12"/>
        <end position="31"/>
    </location>
</feature>
<evidence type="ECO:0000256" key="3">
    <source>
        <dbReference type="SAM" id="Phobius"/>
    </source>
</evidence>
<comment type="similarity">
    <text evidence="2">Belongs to the ustYa family.</text>
</comment>
<keyword evidence="5" id="KW-1185">Reference proteome</keyword>
<organism evidence="4 5">
    <name type="scientific">Sanghuangporus baumii</name>
    <name type="common">Phellinus baumii</name>
    <dbReference type="NCBI Taxonomy" id="108892"/>
    <lineage>
        <taxon>Eukaryota</taxon>
        <taxon>Fungi</taxon>
        <taxon>Dikarya</taxon>
        <taxon>Basidiomycota</taxon>
        <taxon>Agaricomycotina</taxon>
        <taxon>Agaricomycetes</taxon>
        <taxon>Hymenochaetales</taxon>
        <taxon>Hymenochaetaceae</taxon>
        <taxon>Sanghuangporus</taxon>
    </lineage>
</organism>
<evidence type="ECO:0000256" key="1">
    <source>
        <dbReference type="ARBA" id="ARBA00004685"/>
    </source>
</evidence>
<dbReference type="EMBL" id="LNZH02000211">
    <property type="protein sequence ID" value="OCB85156.1"/>
    <property type="molecule type" value="Genomic_DNA"/>
</dbReference>
<comment type="caution">
    <text evidence="4">The sequence shown here is derived from an EMBL/GenBank/DDBJ whole genome shotgun (WGS) entry which is preliminary data.</text>
</comment>
<dbReference type="Proteomes" id="UP000757232">
    <property type="component" value="Unassembled WGS sequence"/>
</dbReference>
<dbReference type="Pfam" id="PF11807">
    <property type="entry name" value="UstYa"/>
    <property type="match status" value="1"/>
</dbReference>
<dbReference type="OrthoDB" id="3687641at2759"/>
<dbReference type="PANTHER" id="PTHR33365">
    <property type="entry name" value="YALI0B05434P"/>
    <property type="match status" value="1"/>
</dbReference>